<keyword evidence="3" id="KW-1185">Reference proteome</keyword>
<proteinExistence type="predicted"/>
<comment type="caution">
    <text evidence="2">The sequence shown here is derived from an EMBL/GenBank/DDBJ whole genome shotgun (WGS) entry which is preliminary data.</text>
</comment>
<accession>A0A0L6VRY3</accession>
<dbReference type="Proteomes" id="UP000037035">
    <property type="component" value="Unassembled WGS sequence"/>
</dbReference>
<dbReference type="EMBL" id="LAVV01002255">
    <property type="protein sequence ID" value="KNZ62950.1"/>
    <property type="molecule type" value="Genomic_DNA"/>
</dbReference>
<evidence type="ECO:0000256" key="1">
    <source>
        <dbReference type="SAM" id="Phobius"/>
    </source>
</evidence>
<name>A0A0L6VRY3_9BASI</name>
<evidence type="ECO:0000313" key="3">
    <source>
        <dbReference type="Proteomes" id="UP000037035"/>
    </source>
</evidence>
<reference evidence="2 3" key="1">
    <citation type="submission" date="2015-08" db="EMBL/GenBank/DDBJ databases">
        <title>Next Generation Sequencing and Analysis of the Genome of Puccinia sorghi L Schw, the Causal Agent of Maize Common Rust.</title>
        <authorList>
            <person name="Rochi L."/>
            <person name="Burguener G."/>
            <person name="Darino M."/>
            <person name="Turjanski A."/>
            <person name="Kreff E."/>
            <person name="Dieguez M.J."/>
            <person name="Sacco F."/>
        </authorList>
    </citation>
    <scope>NUCLEOTIDE SEQUENCE [LARGE SCALE GENOMIC DNA]</scope>
    <source>
        <strain evidence="2 3">RO10H11247</strain>
    </source>
</reference>
<gene>
    <name evidence="2" type="ORF">VP01_1202g2</name>
</gene>
<feature type="transmembrane region" description="Helical" evidence="1">
    <location>
        <begin position="284"/>
        <end position="303"/>
    </location>
</feature>
<keyword evidence="1" id="KW-1133">Transmembrane helix</keyword>
<evidence type="ECO:0000313" key="2">
    <source>
        <dbReference type="EMBL" id="KNZ62950.1"/>
    </source>
</evidence>
<dbReference type="AlphaFoldDB" id="A0A0L6VRY3"/>
<keyword evidence="1" id="KW-0472">Membrane</keyword>
<sequence>MNNCCWDERQRKEEARRWKSKKMQLQMSRRERRDWAPTYGLRKYLNIYLSIKILSCRFDMGETADCTWMSSAEGEYQGKRAIADNLGARVSDKKRWETMRCWRRKLLISSISLDGGRHRRNMKRKQQSIVQPTRDSSEGECCCTHLDTKEKNLIIDALDSPADYPDDQEVDLASLHGKIFVILIQKVENTTTAIDLQTTVWVPMARRLARFKGLFILSCSFGRASHDVADVDFGSSDQFPLIGSRRANSNQKILLINIIDPGGVVVLSPSADTGVAKYCVCKNAWTLSLFFSLSSTNIILFSFDIPWSYRVSTRLLFKMSCSHITMKVIGHLLLLVFYRFASHLSLLGPFFPFLVTPSLPIRLLVSSISDIIPFLDPYKHVSSCQSHPIPITSSTLQFSPRSHYAVVFHFHYNAKSTLHRYCDSIVTRTRHSLQDEEVIMELYKRRKELYREGYIITRRGSYIHWIGYSITRGGKLSCMQWTRYSRGDVGGAEVGDSRGKRGREEIVCV</sequence>
<dbReference type="VEuPathDB" id="FungiDB:VP01_1202g2"/>
<organism evidence="2 3">
    <name type="scientific">Puccinia sorghi</name>
    <dbReference type="NCBI Taxonomy" id="27349"/>
    <lineage>
        <taxon>Eukaryota</taxon>
        <taxon>Fungi</taxon>
        <taxon>Dikarya</taxon>
        <taxon>Basidiomycota</taxon>
        <taxon>Pucciniomycotina</taxon>
        <taxon>Pucciniomycetes</taxon>
        <taxon>Pucciniales</taxon>
        <taxon>Pucciniaceae</taxon>
        <taxon>Puccinia</taxon>
    </lineage>
</organism>
<keyword evidence="1" id="KW-0812">Transmembrane</keyword>
<protein>
    <submittedName>
        <fullName evidence="2">Uncharacterized protein</fullName>
    </submittedName>
</protein>